<reference evidence="1" key="1">
    <citation type="submission" date="2019-10" db="EMBL/GenBank/DDBJ databases">
        <authorList>
            <consortium name="DOE Joint Genome Institute"/>
            <person name="Kuo A."/>
            <person name="Miyauchi S."/>
            <person name="Kiss E."/>
            <person name="Drula E."/>
            <person name="Kohler A."/>
            <person name="Sanchez-Garcia M."/>
            <person name="Andreopoulos B."/>
            <person name="Barry K.W."/>
            <person name="Bonito G."/>
            <person name="Buee M."/>
            <person name="Carver A."/>
            <person name="Chen C."/>
            <person name="Cichocki N."/>
            <person name="Clum A."/>
            <person name="Culley D."/>
            <person name="Crous P.W."/>
            <person name="Fauchery L."/>
            <person name="Girlanda M."/>
            <person name="Hayes R."/>
            <person name="Keri Z."/>
            <person name="Labutti K."/>
            <person name="Lipzen A."/>
            <person name="Lombard V."/>
            <person name="Magnuson J."/>
            <person name="Maillard F."/>
            <person name="Morin E."/>
            <person name="Murat C."/>
            <person name="Nolan M."/>
            <person name="Ohm R."/>
            <person name="Pangilinan J."/>
            <person name="Pereira M."/>
            <person name="Perotto S."/>
            <person name="Peter M."/>
            <person name="Riley R."/>
            <person name="Sitrit Y."/>
            <person name="Stielow B."/>
            <person name="Szollosi G."/>
            <person name="Zifcakova L."/>
            <person name="Stursova M."/>
            <person name="Spatafora J.W."/>
            <person name="Tedersoo L."/>
            <person name="Vaario L.-M."/>
            <person name="Yamada A."/>
            <person name="Yan M."/>
            <person name="Wang P."/>
            <person name="Xu J."/>
            <person name="Bruns T."/>
            <person name="Baldrian P."/>
            <person name="Vilgalys R."/>
            <person name="Henrissat B."/>
            <person name="Grigoriev I.V."/>
            <person name="Hibbett D."/>
            <person name="Nagy L.G."/>
            <person name="Martin F.M."/>
        </authorList>
    </citation>
    <scope>NUCLEOTIDE SEQUENCE</scope>
    <source>
        <strain evidence="1">P2</strain>
    </source>
</reference>
<sequence length="199" mass="22276">MYQELTQTFCDAGANALQTPATERKLPIEGSELREYFSSRELRFVVFASPSQAKNLVPWNRSVILTEGTDILSVNCVVIARPTRSQNIVTQTLRRADPSGSKVFIPNAEDDRKVAIKFTKAHNEKVHCLLTAKGLALPLRSCNRPTSGNSTMVVMNYVNGKQSFHKYPYVTPHEVLHTNDLVFGDLRSPSILIVDQHHV</sequence>
<protein>
    <submittedName>
        <fullName evidence="1">Uncharacterized protein</fullName>
    </submittedName>
</protein>
<comment type="caution">
    <text evidence="1">The sequence shown here is derived from an EMBL/GenBank/DDBJ whole genome shotgun (WGS) entry which is preliminary data.</text>
</comment>
<name>A0ACB6ZD26_THEGA</name>
<proteinExistence type="predicted"/>
<dbReference type="EMBL" id="MU118039">
    <property type="protein sequence ID" value="KAF9647213.1"/>
    <property type="molecule type" value="Genomic_DNA"/>
</dbReference>
<accession>A0ACB6ZD26</accession>
<evidence type="ECO:0000313" key="2">
    <source>
        <dbReference type="Proteomes" id="UP000886501"/>
    </source>
</evidence>
<gene>
    <name evidence="1" type="ORF">BDM02DRAFT_3129920</name>
</gene>
<organism evidence="1 2">
    <name type="scientific">Thelephora ganbajun</name>
    <name type="common">Ganba fungus</name>
    <dbReference type="NCBI Taxonomy" id="370292"/>
    <lineage>
        <taxon>Eukaryota</taxon>
        <taxon>Fungi</taxon>
        <taxon>Dikarya</taxon>
        <taxon>Basidiomycota</taxon>
        <taxon>Agaricomycotina</taxon>
        <taxon>Agaricomycetes</taxon>
        <taxon>Thelephorales</taxon>
        <taxon>Thelephoraceae</taxon>
        <taxon>Thelephora</taxon>
    </lineage>
</organism>
<dbReference type="Proteomes" id="UP000886501">
    <property type="component" value="Unassembled WGS sequence"/>
</dbReference>
<evidence type="ECO:0000313" key="1">
    <source>
        <dbReference type="EMBL" id="KAF9647213.1"/>
    </source>
</evidence>
<reference evidence="1" key="2">
    <citation type="journal article" date="2020" name="Nat. Commun.">
        <title>Large-scale genome sequencing of mycorrhizal fungi provides insights into the early evolution of symbiotic traits.</title>
        <authorList>
            <person name="Miyauchi S."/>
            <person name="Kiss E."/>
            <person name="Kuo A."/>
            <person name="Drula E."/>
            <person name="Kohler A."/>
            <person name="Sanchez-Garcia M."/>
            <person name="Morin E."/>
            <person name="Andreopoulos B."/>
            <person name="Barry K.W."/>
            <person name="Bonito G."/>
            <person name="Buee M."/>
            <person name="Carver A."/>
            <person name="Chen C."/>
            <person name="Cichocki N."/>
            <person name="Clum A."/>
            <person name="Culley D."/>
            <person name="Crous P.W."/>
            <person name="Fauchery L."/>
            <person name="Girlanda M."/>
            <person name="Hayes R.D."/>
            <person name="Keri Z."/>
            <person name="LaButti K."/>
            <person name="Lipzen A."/>
            <person name="Lombard V."/>
            <person name="Magnuson J."/>
            <person name="Maillard F."/>
            <person name="Murat C."/>
            <person name="Nolan M."/>
            <person name="Ohm R.A."/>
            <person name="Pangilinan J."/>
            <person name="Pereira M.F."/>
            <person name="Perotto S."/>
            <person name="Peter M."/>
            <person name="Pfister S."/>
            <person name="Riley R."/>
            <person name="Sitrit Y."/>
            <person name="Stielow J.B."/>
            <person name="Szollosi G."/>
            <person name="Zifcakova L."/>
            <person name="Stursova M."/>
            <person name="Spatafora J.W."/>
            <person name="Tedersoo L."/>
            <person name="Vaario L.M."/>
            <person name="Yamada A."/>
            <person name="Yan M."/>
            <person name="Wang P."/>
            <person name="Xu J."/>
            <person name="Bruns T."/>
            <person name="Baldrian P."/>
            <person name="Vilgalys R."/>
            <person name="Dunand C."/>
            <person name="Henrissat B."/>
            <person name="Grigoriev I.V."/>
            <person name="Hibbett D."/>
            <person name="Nagy L.G."/>
            <person name="Martin F.M."/>
        </authorList>
    </citation>
    <scope>NUCLEOTIDE SEQUENCE</scope>
    <source>
        <strain evidence="1">P2</strain>
    </source>
</reference>
<keyword evidence="2" id="KW-1185">Reference proteome</keyword>